<proteinExistence type="predicted"/>
<evidence type="ECO:0000313" key="2">
    <source>
        <dbReference type="EMBL" id="CAD6255308.1"/>
    </source>
</evidence>
<sequence length="124" mass="13197">MQAAHSPDRAQAKAMPGYGGRPCLPSAWGLGPSNPATAAAAAPGRGGLQHHERRDGGLQHLERRDDDSDLGRGGGRRHQPPPLASRTLLRPPRRFMGSAARSTDNAPARFAGRRHASSERGRRG</sequence>
<dbReference type="AlphaFoldDB" id="A0A811QHM0"/>
<gene>
    <name evidence="2" type="ORF">NCGR_LOCUS38902</name>
</gene>
<keyword evidence="3" id="KW-1185">Reference proteome</keyword>
<dbReference type="EMBL" id="CAJGYO010000009">
    <property type="protein sequence ID" value="CAD6255308.1"/>
    <property type="molecule type" value="Genomic_DNA"/>
</dbReference>
<evidence type="ECO:0000256" key="1">
    <source>
        <dbReference type="SAM" id="MobiDB-lite"/>
    </source>
</evidence>
<reference evidence="2" key="1">
    <citation type="submission" date="2020-10" db="EMBL/GenBank/DDBJ databases">
        <authorList>
            <person name="Han B."/>
            <person name="Lu T."/>
            <person name="Zhao Q."/>
            <person name="Huang X."/>
            <person name="Zhao Y."/>
        </authorList>
    </citation>
    <scope>NUCLEOTIDE SEQUENCE</scope>
</reference>
<feature type="compositionally biased region" description="Basic and acidic residues" evidence="1">
    <location>
        <begin position="49"/>
        <end position="70"/>
    </location>
</feature>
<evidence type="ECO:0000313" key="3">
    <source>
        <dbReference type="Proteomes" id="UP000604825"/>
    </source>
</evidence>
<comment type="caution">
    <text evidence="2">The sequence shown here is derived from an EMBL/GenBank/DDBJ whole genome shotgun (WGS) entry which is preliminary data.</text>
</comment>
<protein>
    <submittedName>
        <fullName evidence="2">Uncharacterized protein</fullName>
    </submittedName>
</protein>
<accession>A0A811QHM0</accession>
<feature type="compositionally biased region" description="Basic and acidic residues" evidence="1">
    <location>
        <begin position="1"/>
        <end position="11"/>
    </location>
</feature>
<feature type="region of interest" description="Disordered" evidence="1">
    <location>
        <begin position="1"/>
        <end position="124"/>
    </location>
</feature>
<organism evidence="2 3">
    <name type="scientific">Miscanthus lutarioriparius</name>
    <dbReference type="NCBI Taxonomy" id="422564"/>
    <lineage>
        <taxon>Eukaryota</taxon>
        <taxon>Viridiplantae</taxon>
        <taxon>Streptophyta</taxon>
        <taxon>Embryophyta</taxon>
        <taxon>Tracheophyta</taxon>
        <taxon>Spermatophyta</taxon>
        <taxon>Magnoliopsida</taxon>
        <taxon>Liliopsida</taxon>
        <taxon>Poales</taxon>
        <taxon>Poaceae</taxon>
        <taxon>PACMAD clade</taxon>
        <taxon>Panicoideae</taxon>
        <taxon>Andropogonodae</taxon>
        <taxon>Andropogoneae</taxon>
        <taxon>Saccharinae</taxon>
        <taxon>Miscanthus</taxon>
    </lineage>
</organism>
<name>A0A811QHM0_9POAL</name>
<dbReference type="Proteomes" id="UP000604825">
    <property type="component" value="Unassembled WGS sequence"/>
</dbReference>